<feature type="transmembrane region" description="Helical" evidence="2">
    <location>
        <begin position="142"/>
        <end position="159"/>
    </location>
</feature>
<feature type="domain" description="DUF1468" evidence="3">
    <location>
        <begin position="33"/>
        <end position="168"/>
    </location>
</feature>
<feature type="transmembrane region" description="Helical" evidence="2">
    <location>
        <begin position="60"/>
        <end position="79"/>
    </location>
</feature>
<evidence type="ECO:0000259" key="3">
    <source>
        <dbReference type="Pfam" id="PF07331"/>
    </source>
</evidence>
<sequence length="174" mass="18067">MTTDTNEQVSDTAEPEQDPSCDRRTALSSLAFGGLMVVAGPVMIANASGLPADGSAMGPAVTPIALGVLLALTGFWLVLRSLRDLRSATRGRPLRRHAALRVGALAAVLVAFALLLPVVGYVVGSTGLFVATALLLGGPHGWRLYACGWSLAAIAFVLFDRLIGLTLPTGPWGF</sequence>
<evidence type="ECO:0000313" key="5">
    <source>
        <dbReference type="Proteomes" id="UP001596058"/>
    </source>
</evidence>
<keyword evidence="2" id="KW-1133">Transmembrane helix</keyword>
<feature type="region of interest" description="Disordered" evidence="1">
    <location>
        <begin position="1"/>
        <end position="21"/>
    </location>
</feature>
<evidence type="ECO:0000256" key="2">
    <source>
        <dbReference type="SAM" id="Phobius"/>
    </source>
</evidence>
<name>A0ABW1CU07_9ACTN</name>
<proteinExistence type="predicted"/>
<keyword evidence="2" id="KW-0812">Transmembrane</keyword>
<dbReference type="RefSeq" id="WP_379517466.1">
    <property type="nucleotide sequence ID" value="NZ_JBHSPA010000031.1"/>
</dbReference>
<dbReference type="Pfam" id="PF07331">
    <property type="entry name" value="TctB"/>
    <property type="match status" value="1"/>
</dbReference>
<evidence type="ECO:0000313" key="4">
    <source>
        <dbReference type="EMBL" id="MFC5827966.1"/>
    </source>
</evidence>
<gene>
    <name evidence="4" type="ORF">ACFPZ3_29230</name>
</gene>
<organism evidence="4 5">
    <name type="scientific">Nonomuraea insulae</name>
    <dbReference type="NCBI Taxonomy" id="1616787"/>
    <lineage>
        <taxon>Bacteria</taxon>
        <taxon>Bacillati</taxon>
        <taxon>Actinomycetota</taxon>
        <taxon>Actinomycetes</taxon>
        <taxon>Streptosporangiales</taxon>
        <taxon>Streptosporangiaceae</taxon>
        <taxon>Nonomuraea</taxon>
    </lineage>
</organism>
<dbReference type="InterPro" id="IPR009936">
    <property type="entry name" value="DUF1468"/>
</dbReference>
<dbReference type="Proteomes" id="UP001596058">
    <property type="component" value="Unassembled WGS sequence"/>
</dbReference>
<accession>A0ABW1CU07</accession>
<feature type="transmembrane region" description="Helical" evidence="2">
    <location>
        <begin position="100"/>
        <end position="122"/>
    </location>
</feature>
<keyword evidence="5" id="KW-1185">Reference proteome</keyword>
<feature type="compositionally biased region" description="Polar residues" evidence="1">
    <location>
        <begin position="1"/>
        <end position="11"/>
    </location>
</feature>
<evidence type="ECO:0000256" key="1">
    <source>
        <dbReference type="SAM" id="MobiDB-lite"/>
    </source>
</evidence>
<reference evidence="5" key="1">
    <citation type="journal article" date="2019" name="Int. J. Syst. Evol. Microbiol.">
        <title>The Global Catalogue of Microorganisms (GCM) 10K type strain sequencing project: providing services to taxonomists for standard genome sequencing and annotation.</title>
        <authorList>
            <consortium name="The Broad Institute Genomics Platform"/>
            <consortium name="The Broad Institute Genome Sequencing Center for Infectious Disease"/>
            <person name="Wu L."/>
            <person name="Ma J."/>
        </authorList>
    </citation>
    <scope>NUCLEOTIDE SEQUENCE [LARGE SCALE GENOMIC DNA]</scope>
    <source>
        <strain evidence="5">CCUG 53903</strain>
    </source>
</reference>
<keyword evidence="2" id="KW-0472">Membrane</keyword>
<protein>
    <submittedName>
        <fullName evidence="4">Tripartite tricarboxylate transporter TctB family protein</fullName>
    </submittedName>
</protein>
<feature type="transmembrane region" description="Helical" evidence="2">
    <location>
        <begin position="30"/>
        <end position="48"/>
    </location>
</feature>
<comment type="caution">
    <text evidence="4">The sequence shown here is derived from an EMBL/GenBank/DDBJ whole genome shotgun (WGS) entry which is preliminary data.</text>
</comment>
<dbReference type="EMBL" id="JBHSPA010000031">
    <property type="protein sequence ID" value="MFC5827966.1"/>
    <property type="molecule type" value="Genomic_DNA"/>
</dbReference>